<gene>
    <name evidence="2" type="ORF">C8D97_1038</name>
</gene>
<proteinExistence type="predicted"/>
<dbReference type="Pfam" id="PF24731">
    <property type="entry name" value="DUF7683"/>
    <property type="match status" value="1"/>
</dbReference>
<dbReference type="EMBL" id="QGGU01000003">
    <property type="protein sequence ID" value="PWK53185.1"/>
    <property type="molecule type" value="Genomic_DNA"/>
</dbReference>
<reference evidence="2 3" key="1">
    <citation type="submission" date="2018-05" db="EMBL/GenBank/DDBJ databases">
        <title>Genomic Encyclopedia of Type Strains, Phase IV (KMG-IV): sequencing the most valuable type-strain genomes for metagenomic binning, comparative biology and taxonomic classification.</title>
        <authorList>
            <person name="Goeker M."/>
        </authorList>
    </citation>
    <scope>NUCLEOTIDE SEQUENCE [LARGE SCALE GENOMIC DNA]</scope>
    <source>
        <strain evidence="2 3">DSM 25350</strain>
    </source>
</reference>
<protein>
    <recommendedName>
        <fullName evidence="1">DUF7683 domain-containing protein</fullName>
    </recommendedName>
</protein>
<dbReference type="InterPro" id="IPR056100">
    <property type="entry name" value="DUF7683"/>
</dbReference>
<dbReference type="AlphaFoldDB" id="A0A316FYI5"/>
<evidence type="ECO:0000313" key="3">
    <source>
        <dbReference type="Proteomes" id="UP000245790"/>
    </source>
</evidence>
<evidence type="ECO:0000313" key="2">
    <source>
        <dbReference type="EMBL" id="PWK53185.1"/>
    </source>
</evidence>
<evidence type="ECO:0000259" key="1">
    <source>
        <dbReference type="Pfam" id="PF24731"/>
    </source>
</evidence>
<feature type="domain" description="DUF7683" evidence="1">
    <location>
        <begin position="9"/>
        <end position="83"/>
    </location>
</feature>
<accession>A0A316FYI5</accession>
<organism evidence="2 3">
    <name type="scientific">Pleionea mediterranea</name>
    <dbReference type="NCBI Taxonomy" id="523701"/>
    <lineage>
        <taxon>Bacteria</taxon>
        <taxon>Pseudomonadati</taxon>
        <taxon>Pseudomonadota</taxon>
        <taxon>Gammaproteobacteria</taxon>
        <taxon>Oceanospirillales</taxon>
        <taxon>Pleioneaceae</taxon>
        <taxon>Pleionea</taxon>
    </lineage>
</organism>
<dbReference type="OrthoDB" id="7064829at2"/>
<comment type="caution">
    <text evidence="2">The sequence shown here is derived from an EMBL/GenBank/DDBJ whole genome shotgun (WGS) entry which is preliminary data.</text>
</comment>
<sequence length="87" mass="10477">MIDMEFKVRRYISEFSEETDELIAEYDLGSFELKEFQIEFGEPNSESPMFDCYPIKECNVEFLAKYLEKEPEWDFVHKAYFLEAHAI</sequence>
<name>A0A316FYI5_9GAMM</name>
<keyword evidence="3" id="KW-1185">Reference proteome</keyword>
<dbReference type="Proteomes" id="UP000245790">
    <property type="component" value="Unassembled WGS sequence"/>
</dbReference>